<dbReference type="InterPro" id="IPR029787">
    <property type="entry name" value="Nucleotide_cyclase"/>
</dbReference>
<dbReference type="Gene3D" id="3.40.50.2300">
    <property type="match status" value="1"/>
</dbReference>
<evidence type="ECO:0000256" key="1">
    <source>
        <dbReference type="ARBA" id="ARBA00012528"/>
    </source>
</evidence>
<dbReference type="PROSITE" id="PS50110">
    <property type="entry name" value="RESPONSE_REGULATORY"/>
    <property type="match status" value="2"/>
</dbReference>
<dbReference type="PANTHER" id="PTHR45138:SF9">
    <property type="entry name" value="DIGUANYLATE CYCLASE DGCM-RELATED"/>
    <property type="match status" value="1"/>
</dbReference>
<organism evidence="6 7">
    <name type="scientific">Primorskyibacter flagellatus</name>
    <dbReference type="NCBI Taxonomy" id="1387277"/>
    <lineage>
        <taxon>Bacteria</taxon>
        <taxon>Pseudomonadati</taxon>
        <taxon>Pseudomonadota</taxon>
        <taxon>Alphaproteobacteria</taxon>
        <taxon>Rhodobacterales</taxon>
        <taxon>Roseobacteraceae</taxon>
        <taxon>Primorskyibacter</taxon>
    </lineage>
</organism>
<dbReference type="AlphaFoldDB" id="A0A1W2DRQ4"/>
<dbReference type="GO" id="GO:0043709">
    <property type="term" value="P:cell adhesion involved in single-species biofilm formation"/>
    <property type="evidence" value="ECO:0007669"/>
    <property type="project" value="TreeGrafter"/>
</dbReference>
<evidence type="ECO:0000259" key="5">
    <source>
        <dbReference type="PROSITE" id="PS50887"/>
    </source>
</evidence>
<dbReference type="EMBL" id="FWYD01000017">
    <property type="protein sequence ID" value="SMD00137.1"/>
    <property type="molecule type" value="Genomic_DNA"/>
</dbReference>
<sequence>MPQTVLIVDEVATNRIVLRVKLAAAYYSVKQVTSGTDALAACAKKVPDVILLGQVGSMQASDFARRLRADPRTETVPLIFLTPPDDMRARVEALQAGADDVLSHPVSEMMLLARIRNLLRDRDAERELRLRDGTQRALGFAEPRAGFEMPAWVTVVTDQPSEVELWLEQLKARVSHRIEIRSPREMLAQDTGGTKAPDVCIVTLPRLIPETGLGTLSELRSRSATRHCAMLVLCDRETRQAAASALDLGGNDLLAGDFDPDELALRLENQISRKRTADRLRATMRDGLHAAVTDPLTGLYNRRYALPHLARISEEAHRSGRRFAVLIADLDHFKQINDLHGHAAGDAVLTGVARQLKENLRAVDLVARIGGEEFLIVLPDTGSHRARRTAQRLCQVIRHTPFLAPGHDVPIRATASIGMAMGPLFTAGRGCDDSDLLTLADRALYASKADGRNKVTLSRDAA</sequence>
<proteinExistence type="predicted"/>
<accession>A0A1W2DRQ4</accession>
<dbReference type="SMART" id="SM00267">
    <property type="entry name" value="GGDEF"/>
    <property type="match status" value="1"/>
</dbReference>
<comment type="catalytic activity">
    <reaction evidence="2">
        <text>2 GTP = 3',3'-c-di-GMP + 2 diphosphate</text>
        <dbReference type="Rhea" id="RHEA:24898"/>
        <dbReference type="ChEBI" id="CHEBI:33019"/>
        <dbReference type="ChEBI" id="CHEBI:37565"/>
        <dbReference type="ChEBI" id="CHEBI:58805"/>
        <dbReference type="EC" id="2.7.7.65"/>
    </reaction>
</comment>
<keyword evidence="7" id="KW-1185">Reference proteome</keyword>
<dbReference type="SUPFAM" id="SSF55073">
    <property type="entry name" value="Nucleotide cyclase"/>
    <property type="match status" value="1"/>
</dbReference>
<dbReference type="PROSITE" id="PS50887">
    <property type="entry name" value="GGDEF"/>
    <property type="match status" value="1"/>
</dbReference>
<dbReference type="GO" id="GO:0052621">
    <property type="term" value="F:diguanylate cyclase activity"/>
    <property type="evidence" value="ECO:0007669"/>
    <property type="project" value="UniProtKB-EC"/>
</dbReference>
<dbReference type="SUPFAM" id="SSF52172">
    <property type="entry name" value="CheY-like"/>
    <property type="match status" value="2"/>
</dbReference>
<dbReference type="PANTHER" id="PTHR45138">
    <property type="entry name" value="REGULATORY COMPONENTS OF SENSORY TRANSDUCTION SYSTEM"/>
    <property type="match status" value="1"/>
</dbReference>
<reference evidence="6 7" key="1">
    <citation type="submission" date="2017-04" db="EMBL/GenBank/DDBJ databases">
        <authorList>
            <person name="Afonso C.L."/>
            <person name="Miller P.J."/>
            <person name="Scott M.A."/>
            <person name="Spackman E."/>
            <person name="Goraichik I."/>
            <person name="Dimitrov K.M."/>
            <person name="Suarez D.L."/>
            <person name="Swayne D.E."/>
        </authorList>
    </citation>
    <scope>NUCLEOTIDE SEQUENCE [LARGE SCALE GENOMIC DNA]</scope>
    <source>
        <strain evidence="6 7">CGMCC 1.12644</strain>
    </source>
</reference>
<comment type="caution">
    <text evidence="3">Lacks conserved residue(s) required for the propagation of feature annotation.</text>
</comment>
<evidence type="ECO:0000256" key="3">
    <source>
        <dbReference type="PROSITE-ProRule" id="PRU00169"/>
    </source>
</evidence>
<name>A0A1W2DRQ4_9RHOB</name>
<dbReference type="CDD" id="cd01949">
    <property type="entry name" value="GGDEF"/>
    <property type="match status" value="1"/>
</dbReference>
<dbReference type="InterPro" id="IPR043128">
    <property type="entry name" value="Rev_trsase/Diguanyl_cyclase"/>
</dbReference>
<dbReference type="Pfam" id="PF00990">
    <property type="entry name" value="GGDEF"/>
    <property type="match status" value="1"/>
</dbReference>
<dbReference type="NCBIfam" id="TIGR00254">
    <property type="entry name" value="GGDEF"/>
    <property type="match status" value="1"/>
</dbReference>
<dbReference type="InterPro" id="IPR001789">
    <property type="entry name" value="Sig_transdc_resp-reg_receiver"/>
</dbReference>
<evidence type="ECO:0000313" key="6">
    <source>
        <dbReference type="EMBL" id="SMD00137.1"/>
    </source>
</evidence>
<dbReference type="InterPro" id="IPR011006">
    <property type="entry name" value="CheY-like_superfamily"/>
</dbReference>
<dbReference type="SMART" id="SM00448">
    <property type="entry name" value="REC"/>
    <property type="match status" value="1"/>
</dbReference>
<dbReference type="FunFam" id="3.30.70.270:FF:000001">
    <property type="entry name" value="Diguanylate cyclase domain protein"/>
    <property type="match status" value="1"/>
</dbReference>
<dbReference type="Pfam" id="PF00072">
    <property type="entry name" value="Response_reg"/>
    <property type="match status" value="1"/>
</dbReference>
<feature type="domain" description="Response regulatory" evidence="4">
    <location>
        <begin position="4"/>
        <end position="119"/>
    </location>
</feature>
<dbReference type="GO" id="GO:1902201">
    <property type="term" value="P:negative regulation of bacterial-type flagellum-dependent cell motility"/>
    <property type="evidence" value="ECO:0007669"/>
    <property type="project" value="TreeGrafter"/>
</dbReference>
<evidence type="ECO:0000313" key="7">
    <source>
        <dbReference type="Proteomes" id="UP000192330"/>
    </source>
</evidence>
<evidence type="ECO:0000259" key="4">
    <source>
        <dbReference type="PROSITE" id="PS50110"/>
    </source>
</evidence>
<dbReference type="InterPro" id="IPR000160">
    <property type="entry name" value="GGDEF_dom"/>
</dbReference>
<dbReference type="Gene3D" id="3.30.70.270">
    <property type="match status" value="1"/>
</dbReference>
<feature type="domain" description="GGDEF" evidence="5">
    <location>
        <begin position="321"/>
        <end position="460"/>
    </location>
</feature>
<protein>
    <recommendedName>
        <fullName evidence="1">diguanylate cyclase</fullName>
        <ecNumber evidence="1">2.7.7.65</ecNumber>
    </recommendedName>
</protein>
<dbReference type="InterPro" id="IPR050469">
    <property type="entry name" value="Diguanylate_Cyclase"/>
</dbReference>
<dbReference type="EC" id="2.7.7.65" evidence="1"/>
<gene>
    <name evidence="6" type="ORF">SAMN06295998_11742</name>
</gene>
<dbReference type="Proteomes" id="UP000192330">
    <property type="component" value="Unassembled WGS sequence"/>
</dbReference>
<feature type="domain" description="Response regulatory" evidence="4">
    <location>
        <begin position="152"/>
        <end position="271"/>
    </location>
</feature>
<dbReference type="GO" id="GO:0000160">
    <property type="term" value="P:phosphorelay signal transduction system"/>
    <property type="evidence" value="ECO:0007669"/>
    <property type="project" value="InterPro"/>
</dbReference>
<dbReference type="GO" id="GO:0005886">
    <property type="term" value="C:plasma membrane"/>
    <property type="evidence" value="ECO:0007669"/>
    <property type="project" value="TreeGrafter"/>
</dbReference>
<dbReference type="STRING" id="1387277.SAMN06295998_11742"/>
<evidence type="ECO:0000256" key="2">
    <source>
        <dbReference type="ARBA" id="ARBA00034247"/>
    </source>
</evidence>